<protein>
    <submittedName>
        <fullName evidence="1">Uncharacterized protein</fullName>
    </submittedName>
</protein>
<accession>W7E5V0</accession>
<dbReference type="AlphaFoldDB" id="W7E5V0"/>
<dbReference type="GeneID" id="26257519"/>
<feature type="non-terminal residue" evidence="1">
    <location>
        <position position="54"/>
    </location>
</feature>
<feature type="non-terminal residue" evidence="1">
    <location>
        <position position="1"/>
    </location>
</feature>
<dbReference type="HOGENOM" id="CLU_175206_1_0_1"/>
<proteinExistence type="predicted"/>
<evidence type="ECO:0000313" key="1">
    <source>
        <dbReference type="EMBL" id="EUN21395.1"/>
    </source>
</evidence>
<name>W7E5V0_BIPV3</name>
<dbReference type="RefSeq" id="XP_014550969.1">
    <property type="nucleotide sequence ID" value="XM_014695483.1"/>
</dbReference>
<evidence type="ECO:0000313" key="2">
    <source>
        <dbReference type="Proteomes" id="UP000054337"/>
    </source>
</evidence>
<organism evidence="1 2">
    <name type="scientific">Bipolaris victoriae (strain FI3)</name>
    <name type="common">Victoria blight of oats agent</name>
    <name type="synonym">Cochliobolus victoriae</name>
    <dbReference type="NCBI Taxonomy" id="930091"/>
    <lineage>
        <taxon>Eukaryota</taxon>
        <taxon>Fungi</taxon>
        <taxon>Dikarya</taxon>
        <taxon>Ascomycota</taxon>
        <taxon>Pezizomycotina</taxon>
        <taxon>Dothideomycetes</taxon>
        <taxon>Pleosporomycetidae</taxon>
        <taxon>Pleosporales</taxon>
        <taxon>Pleosporineae</taxon>
        <taxon>Pleosporaceae</taxon>
        <taxon>Bipolaris</taxon>
    </lineage>
</organism>
<dbReference type="EMBL" id="KI968850">
    <property type="protein sequence ID" value="EUN21395.1"/>
    <property type="molecule type" value="Genomic_DNA"/>
</dbReference>
<reference evidence="1 2" key="1">
    <citation type="journal article" date="2013" name="PLoS Genet.">
        <title>Comparative genome structure, secondary metabolite, and effector coding capacity across Cochliobolus pathogens.</title>
        <authorList>
            <person name="Condon B.J."/>
            <person name="Leng Y."/>
            <person name="Wu D."/>
            <person name="Bushley K.E."/>
            <person name="Ohm R.A."/>
            <person name="Otillar R."/>
            <person name="Martin J."/>
            <person name="Schackwitz W."/>
            <person name="Grimwood J."/>
            <person name="MohdZainudin N."/>
            <person name="Xue C."/>
            <person name="Wang R."/>
            <person name="Manning V.A."/>
            <person name="Dhillon B."/>
            <person name="Tu Z.J."/>
            <person name="Steffenson B.J."/>
            <person name="Salamov A."/>
            <person name="Sun H."/>
            <person name="Lowry S."/>
            <person name="LaButti K."/>
            <person name="Han J."/>
            <person name="Copeland A."/>
            <person name="Lindquist E."/>
            <person name="Barry K."/>
            <person name="Schmutz J."/>
            <person name="Baker S.E."/>
            <person name="Ciuffetti L.M."/>
            <person name="Grigoriev I.V."/>
            <person name="Zhong S."/>
            <person name="Turgeon B.G."/>
        </authorList>
    </citation>
    <scope>NUCLEOTIDE SEQUENCE [LARGE SCALE GENOMIC DNA]</scope>
    <source>
        <strain evidence="1 2">FI3</strain>
    </source>
</reference>
<dbReference type="Proteomes" id="UP000054337">
    <property type="component" value="Unassembled WGS sequence"/>
</dbReference>
<keyword evidence="2" id="KW-1185">Reference proteome</keyword>
<sequence length="54" mass="6312">YTRLKDLIDERSILPEDIYNMDETGCCIGVAKEQYSYTKNGRTVFIHNANNREL</sequence>
<gene>
    <name evidence="1" type="ORF">COCVIDRAFT_44096</name>
</gene>